<evidence type="ECO:0000256" key="5">
    <source>
        <dbReference type="ARBA" id="ARBA00017935"/>
    </source>
</evidence>
<evidence type="ECO:0000256" key="6">
    <source>
        <dbReference type="ARBA" id="ARBA00022679"/>
    </source>
</evidence>
<dbReference type="SUPFAM" id="SSF55729">
    <property type="entry name" value="Acyl-CoA N-acyltransferases (Nat)"/>
    <property type="match status" value="1"/>
</dbReference>
<dbReference type="STRING" id="1848.SAMN05443637_105177"/>
<evidence type="ECO:0000256" key="7">
    <source>
        <dbReference type="ARBA" id="ARBA00023315"/>
    </source>
</evidence>
<dbReference type="Gene3D" id="3.40.630.30">
    <property type="match status" value="1"/>
</dbReference>
<keyword evidence="12" id="KW-1185">Reference proteome</keyword>
<dbReference type="EC" id="2.3.1.178" evidence="4 9"/>
<dbReference type="EMBL" id="FRAP01000005">
    <property type="protein sequence ID" value="SHK36432.1"/>
    <property type="molecule type" value="Genomic_DNA"/>
</dbReference>
<evidence type="ECO:0000256" key="9">
    <source>
        <dbReference type="RuleBase" id="RU365045"/>
    </source>
</evidence>
<sequence>MRVPSGGPAMFLLRCRLVTAPEKLAVEIAHPDIPDGVELHRIAAETGVLDVNTRYAYVLWCRDFAGTSVVARSDGAVVGFVTGYRRPDAPHVLFVWQVAVAAAARGRGIAGRMLDALVARVPGITALETTVTDGNTASRALFAAFAARHGARLERTELFGTDVLGARHESEILHRISPIDRGMMQK</sequence>
<evidence type="ECO:0000256" key="2">
    <source>
        <dbReference type="ARBA" id="ARBA00004978"/>
    </source>
</evidence>
<dbReference type="NCBIfam" id="TIGR02406">
    <property type="entry name" value="ectoine_EctA"/>
    <property type="match status" value="1"/>
</dbReference>
<protein>
    <recommendedName>
        <fullName evidence="5 9">L-2,4-diaminobutyric acid acetyltransferase</fullName>
        <shortName evidence="9">DABA acetyltransferase</shortName>
        <ecNumber evidence="4 9">2.3.1.178</ecNumber>
    </recommendedName>
</protein>
<keyword evidence="6 9" id="KW-0808">Transferase</keyword>
<reference evidence="11 12" key="1">
    <citation type="submission" date="2016-11" db="EMBL/GenBank/DDBJ databases">
        <authorList>
            <person name="Jaros S."/>
            <person name="Januszkiewicz K."/>
            <person name="Wedrychowicz H."/>
        </authorList>
    </citation>
    <scope>NUCLEOTIDE SEQUENCE [LARGE SCALE GENOMIC DNA]</scope>
    <source>
        <strain evidence="11 12">DSM 43832</strain>
    </source>
</reference>
<comment type="function">
    <text evidence="1 9">Catalyzes the acetylation of L-2,4-diaminobutyrate (DABA) to gamma-N-acetyl-alpha,gamma-diaminobutyric acid (ADABA) with acetyl coenzyme A.</text>
</comment>
<evidence type="ECO:0000313" key="12">
    <source>
        <dbReference type="Proteomes" id="UP000184363"/>
    </source>
</evidence>
<dbReference type="GO" id="GO:0033816">
    <property type="term" value="F:diaminobutyrate acetyltransferase activity"/>
    <property type="evidence" value="ECO:0007669"/>
    <property type="project" value="UniProtKB-EC"/>
</dbReference>
<dbReference type="InterPro" id="IPR000182">
    <property type="entry name" value="GNAT_dom"/>
</dbReference>
<dbReference type="UniPathway" id="UPA00067">
    <property type="reaction ID" value="UER00122"/>
</dbReference>
<dbReference type="Proteomes" id="UP000184363">
    <property type="component" value="Unassembled WGS sequence"/>
</dbReference>
<dbReference type="Pfam" id="PF00583">
    <property type="entry name" value="Acetyltransf_1"/>
    <property type="match status" value="1"/>
</dbReference>
<evidence type="ECO:0000256" key="3">
    <source>
        <dbReference type="ARBA" id="ARBA00010712"/>
    </source>
</evidence>
<organism evidence="11 12">
    <name type="scientific">Pseudonocardia thermophila</name>
    <dbReference type="NCBI Taxonomy" id="1848"/>
    <lineage>
        <taxon>Bacteria</taxon>
        <taxon>Bacillati</taxon>
        <taxon>Actinomycetota</taxon>
        <taxon>Actinomycetes</taxon>
        <taxon>Pseudonocardiales</taxon>
        <taxon>Pseudonocardiaceae</taxon>
        <taxon>Pseudonocardia</taxon>
    </lineage>
</organism>
<feature type="domain" description="N-acetyltransferase" evidence="10">
    <location>
        <begin position="23"/>
        <end position="186"/>
    </location>
</feature>
<accession>A0A1M6RV86</accession>
<comment type="similarity">
    <text evidence="3 9">Belongs to the acetyltransferase family. EctA subfamily.</text>
</comment>
<dbReference type="GO" id="GO:0019491">
    <property type="term" value="P:ectoine biosynthetic process"/>
    <property type="evidence" value="ECO:0007669"/>
    <property type="project" value="UniProtKB-UniPathway"/>
</dbReference>
<dbReference type="AlphaFoldDB" id="A0A1M6RV86"/>
<dbReference type="PROSITE" id="PS51186">
    <property type="entry name" value="GNAT"/>
    <property type="match status" value="1"/>
</dbReference>
<comment type="pathway">
    <text evidence="2 9">Amine and polyamine biosynthesis; ectoine biosynthesis; L-ectoine from L-aspartate 4-semialdehyde: step 2/3.</text>
</comment>
<evidence type="ECO:0000256" key="1">
    <source>
        <dbReference type="ARBA" id="ARBA00003741"/>
    </source>
</evidence>
<evidence type="ECO:0000313" key="11">
    <source>
        <dbReference type="EMBL" id="SHK36432.1"/>
    </source>
</evidence>
<proteinExistence type="inferred from homology"/>
<keyword evidence="7 9" id="KW-0012">Acyltransferase</keyword>
<comment type="catalytic activity">
    <reaction evidence="8 9">
        <text>L-2,4-diaminobutanoate + acetyl-CoA = (2S)-4-acetamido-2-aminobutanoate + CoA + H(+)</text>
        <dbReference type="Rhea" id="RHEA:16901"/>
        <dbReference type="ChEBI" id="CHEBI:15378"/>
        <dbReference type="ChEBI" id="CHEBI:57287"/>
        <dbReference type="ChEBI" id="CHEBI:57288"/>
        <dbReference type="ChEBI" id="CHEBI:58761"/>
        <dbReference type="ChEBI" id="CHEBI:58929"/>
        <dbReference type="EC" id="2.3.1.178"/>
    </reaction>
</comment>
<dbReference type="InterPro" id="IPR016181">
    <property type="entry name" value="Acyl_CoA_acyltransferase"/>
</dbReference>
<dbReference type="InterPro" id="IPR012772">
    <property type="entry name" value="Ectoine_EctA"/>
</dbReference>
<name>A0A1M6RV86_PSETH</name>
<evidence type="ECO:0000259" key="10">
    <source>
        <dbReference type="PROSITE" id="PS51186"/>
    </source>
</evidence>
<evidence type="ECO:0000256" key="8">
    <source>
        <dbReference type="ARBA" id="ARBA00048924"/>
    </source>
</evidence>
<evidence type="ECO:0000256" key="4">
    <source>
        <dbReference type="ARBA" id="ARBA00012355"/>
    </source>
</evidence>
<gene>
    <name evidence="9" type="primary">ectA</name>
    <name evidence="11" type="ORF">SAMN05443637_105177</name>
</gene>